<evidence type="ECO:0000313" key="1">
    <source>
        <dbReference type="EMBL" id="MBE8718665.1"/>
    </source>
</evidence>
<sequence length="215" mass="23431">MRKLLLGLVLLNVILFSAHWLSSAPVVANELADNSNSGQTIRLLNEEELAANVGTNLEPMCVRVGPFRQLLQAEYFHEDISALGVAAGIKKMVSPESLGYRVDVAKKGVTNAGDTASAIRELQQQGVNAYILADSDNLSLGVFEQEADALAAIETLPQSEYSASIVRHKITGGDHWVVMPVQESNKLNKKQWLQLLNAFPSSEKQHFFCLSVASL</sequence>
<dbReference type="EMBL" id="PRDL01000001">
    <property type="protein sequence ID" value="MBE8718665.1"/>
    <property type="molecule type" value="Genomic_DNA"/>
</dbReference>
<dbReference type="RefSeq" id="WP_193911408.1">
    <property type="nucleotide sequence ID" value="NZ_PRDL01000001.1"/>
</dbReference>
<dbReference type="Proteomes" id="UP000652567">
    <property type="component" value="Unassembled WGS sequence"/>
</dbReference>
<comment type="caution">
    <text evidence="1">The sequence shown here is derived from an EMBL/GenBank/DDBJ whole genome shotgun (WGS) entry which is preliminary data.</text>
</comment>
<proteinExistence type="predicted"/>
<gene>
    <name evidence="1" type="ORF">C4F51_15910</name>
</gene>
<protein>
    <recommendedName>
        <fullName evidence="3">SPOR domain-containing protein</fullName>
    </recommendedName>
</protein>
<organism evidence="1 2">
    <name type="scientific">Cellvibrio polysaccharolyticus</name>
    <dbReference type="NCBI Taxonomy" id="2082724"/>
    <lineage>
        <taxon>Bacteria</taxon>
        <taxon>Pseudomonadati</taxon>
        <taxon>Pseudomonadota</taxon>
        <taxon>Gammaproteobacteria</taxon>
        <taxon>Cellvibrionales</taxon>
        <taxon>Cellvibrionaceae</taxon>
        <taxon>Cellvibrio</taxon>
    </lineage>
</organism>
<keyword evidence="2" id="KW-1185">Reference proteome</keyword>
<dbReference type="AlphaFoldDB" id="A0A928YVL0"/>
<reference evidence="1" key="1">
    <citation type="submission" date="2018-07" db="EMBL/GenBank/DDBJ databases">
        <title>Genome assembly of strain Ka43.</title>
        <authorList>
            <person name="Kukolya J."/>
            <person name="Nagy I."/>
            <person name="Horvath B."/>
            <person name="Toth A."/>
        </authorList>
    </citation>
    <scope>NUCLEOTIDE SEQUENCE</scope>
    <source>
        <strain evidence="1">KB43</strain>
    </source>
</reference>
<accession>A0A928YVL0</accession>
<evidence type="ECO:0008006" key="3">
    <source>
        <dbReference type="Google" id="ProtNLM"/>
    </source>
</evidence>
<name>A0A928YVL0_9GAMM</name>
<evidence type="ECO:0000313" key="2">
    <source>
        <dbReference type="Proteomes" id="UP000652567"/>
    </source>
</evidence>